<dbReference type="PROSITE" id="PS01042">
    <property type="entry name" value="HOMOSER_DHGENASE"/>
    <property type="match status" value="1"/>
</dbReference>
<dbReference type="InterPro" id="IPR001341">
    <property type="entry name" value="Asp_kinase"/>
</dbReference>
<gene>
    <name evidence="28" type="primary">thrA</name>
    <name evidence="28" type="ORF">QWZ15_15390</name>
</gene>
<evidence type="ECO:0000256" key="3">
    <source>
        <dbReference type="ARBA" id="ARBA00004986"/>
    </source>
</evidence>
<dbReference type="PROSITE" id="PS00324">
    <property type="entry name" value="ASPARTOKINASE"/>
    <property type="match status" value="1"/>
</dbReference>
<comment type="pathway">
    <text evidence="4">Amino-acid biosynthesis; L-threonine biosynthesis; L-threonine from L-aspartate: step 3/5.</text>
</comment>
<dbReference type="CDD" id="cd04922">
    <property type="entry name" value="ACT_AKi-HSDH-ThrA_2"/>
    <property type="match status" value="1"/>
</dbReference>
<evidence type="ECO:0000256" key="17">
    <source>
        <dbReference type="ARBA" id="ARBA00022857"/>
    </source>
</evidence>
<dbReference type="InterPro" id="IPR042199">
    <property type="entry name" value="AsparK_Bifunc_asparK/hSer_DH"/>
</dbReference>
<dbReference type="RefSeq" id="WP_163386129.1">
    <property type="nucleotide sequence ID" value="NZ_JAUFQS010000026.1"/>
</dbReference>
<evidence type="ECO:0000256" key="10">
    <source>
        <dbReference type="ARBA" id="ARBA00022605"/>
    </source>
</evidence>
<evidence type="ECO:0000256" key="15">
    <source>
        <dbReference type="ARBA" id="ARBA00022777"/>
    </source>
</evidence>
<evidence type="ECO:0000256" key="26">
    <source>
        <dbReference type="ARBA" id="ARBA00048841"/>
    </source>
</evidence>
<evidence type="ECO:0000256" key="11">
    <source>
        <dbReference type="ARBA" id="ARBA00022679"/>
    </source>
</evidence>
<dbReference type="InterPro" id="IPR001048">
    <property type="entry name" value="Asp/Glu/Uridylate_kinase"/>
</dbReference>
<evidence type="ECO:0000256" key="16">
    <source>
        <dbReference type="ARBA" id="ARBA00022840"/>
    </source>
</evidence>
<dbReference type="EC" id="1.1.1.3" evidence="28"/>
<keyword evidence="12" id="KW-0791">Threonine biosynthesis</keyword>
<dbReference type="Gene3D" id="3.30.360.10">
    <property type="entry name" value="Dihydrodipicolinate Reductase, domain 2"/>
    <property type="match status" value="1"/>
</dbReference>
<evidence type="ECO:0000259" key="27">
    <source>
        <dbReference type="PROSITE" id="PS51671"/>
    </source>
</evidence>
<dbReference type="PANTHER" id="PTHR43070">
    <property type="match status" value="1"/>
</dbReference>
<keyword evidence="19" id="KW-0520">NAD</keyword>
<dbReference type="Gene3D" id="1.20.120.1320">
    <property type="entry name" value="Aspartokinase, catalytic domain"/>
    <property type="match status" value="1"/>
</dbReference>
<evidence type="ECO:0000256" key="20">
    <source>
        <dbReference type="ARBA" id="ARBA00023053"/>
    </source>
</evidence>
<comment type="pathway">
    <text evidence="5">Amino-acid biosynthesis; L-methionine biosynthesis via de novo pathway; L-homoserine from L-aspartate: step 3/3.</text>
</comment>
<dbReference type="SUPFAM" id="SSF55021">
    <property type="entry name" value="ACT-like"/>
    <property type="match status" value="2"/>
</dbReference>
<evidence type="ECO:0000256" key="1">
    <source>
        <dbReference type="ARBA" id="ARBA00001920"/>
    </source>
</evidence>
<evidence type="ECO:0000256" key="22">
    <source>
        <dbReference type="ARBA" id="ARBA00023167"/>
    </source>
</evidence>
<dbReference type="Pfam" id="PF22468">
    <property type="entry name" value="ACT_9"/>
    <property type="match status" value="2"/>
</dbReference>
<dbReference type="GO" id="GO:0004072">
    <property type="term" value="F:aspartate kinase activity"/>
    <property type="evidence" value="ECO:0007669"/>
    <property type="project" value="UniProtKB-EC"/>
</dbReference>
<keyword evidence="17" id="KW-0521">NADP</keyword>
<dbReference type="InterPro" id="IPR049638">
    <property type="entry name" value="AK-HD"/>
</dbReference>
<dbReference type="Gene3D" id="3.30.2130.10">
    <property type="entry name" value="VC0802-like"/>
    <property type="match status" value="1"/>
</dbReference>
<evidence type="ECO:0000256" key="18">
    <source>
        <dbReference type="ARBA" id="ARBA00023002"/>
    </source>
</evidence>
<accession>A0ABT8CB97</accession>
<evidence type="ECO:0000256" key="12">
    <source>
        <dbReference type="ARBA" id="ARBA00022697"/>
    </source>
</evidence>
<dbReference type="Proteomes" id="UP001236663">
    <property type="component" value="Unassembled WGS sequence"/>
</dbReference>
<dbReference type="SUPFAM" id="SSF55347">
    <property type="entry name" value="Glyceraldehyde-3-phosphate dehydrogenase-like, C-terminal domain"/>
    <property type="match status" value="1"/>
</dbReference>
<comment type="catalytic activity">
    <reaction evidence="25">
        <text>L-aspartate + ATP = 4-phospho-L-aspartate + ADP</text>
        <dbReference type="Rhea" id="RHEA:23776"/>
        <dbReference type="ChEBI" id="CHEBI:29991"/>
        <dbReference type="ChEBI" id="CHEBI:30616"/>
        <dbReference type="ChEBI" id="CHEBI:57535"/>
        <dbReference type="ChEBI" id="CHEBI:456216"/>
        <dbReference type="EC" id="2.7.2.4"/>
    </reaction>
    <physiologicalReaction direction="left-to-right" evidence="25">
        <dbReference type="Rhea" id="RHEA:23777"/>
    </physiologicalReaction>
</comment>
<dbReference type="PROSITE" id="PS51671">
    <property type="entry name" value="ACT"/>
    <property type="match status" value="2"/>
</dbReference>
<comment type="catalytic activity">
    <reaction evidence="26">
        <text>L-homoserine + NADP(+) = L-aspartate 4-semialdehyde + NADPH + H(+)</text>
        <dbReference type="Rhea" id="RHEA:15761"/>
        <dbReference type="ChEBI" id="CHEBI:15378"/>
        <dbReference type="ChEBI" id="CHEBI:57476"/>
        <dbReference type="ChEBI" id="CHEBI:57783"/>
        <dbReference type="ChEBI" id="CHEBI:58349"/>
        <dbReference type="ChEBI" id="CHEBI:537519"/>
        <dbReference type="EC" id="1.1.1.3"/>
    </reaction>
    <physiologicalReaction direction="right-to-left" evidence="26">
        <dbReference type="Rhea" id="RHEA:15763"/>
    </physiologicalReaction>
</comment>
<dbReference type="InterPro" id="IPR018042">
    <property type="entry name" value="Aspartate_kinase_CS"/>
</dbReference>
<keyword evidence="10" id="KW-0028">Amino-acid biosynthesis</keyword>
<keyword evidence="23" id="KW-0511">Multifunctional enzyme</keyword>
<organism evidence="28 29">
    <name type="scientific">Cyclobacterium jeungdonense</name>
    <dbReference type="NCBI Taxonomy" id="708087"/>
    <lineage>
        <taxon>Bacteria</taxon>
        <taxon>Pseudomonadati</taxon>
        <taxon>Bacteroidota</taxon>
        <taxon>Cytophagia</taxon>
        <taxon>Cytophagales</taxon>
        <taxon>Cyclobacteriaceae</taxon>
        <taxon>Cyclobacterium</taxon>
    </lineage>
</organism>
<evidence type="ECO:0000313" key="29">
    <source>
        <dbReference type="Proteomes" id="UP001236663"/>
    </source>
</evidence>
<evidence type="ECO:0000256" key="5">
    <source>
        <dbReference type="ARBA" id="ARBA00005062"/>
    </source>
</evidence>
<keyword evidence="13" id="KW-0479">Metal-binding</keyword>
<dbReference type="InterPro" id="IPR002912">
    <property type="entry name" value="ACT_dom"/>
</dbReference>
<keyword evidence="11 28" id="KW-0808">Transferase</keyword>
<dbReference type="Pfam" id="PF00742">
    <property type="entry name" value="Homoserine_dh"/>
    <property type="match status" value="1"/>
</dbReference>
<dbReference type="SUPFAM" id="SSF51735">
    <property type="entry name" value="NAD(P)-binding Rossmann-fold domains"/>
    <property type="match status" value="1"/>
</dbReference>
<keyword evidence="15 28" id="KW-0418">Kinase</keyword>
<feature type="domain" description="ACT" evidence="27">
    <location>
        <begin position="317"/>
        <end position="392"/>
    </location>
</feature>
<dbReference type="SUPFAM" id="SSF53633">
    <property type="entry name" value="Carbamate kinase-like"/>
    <property type="match status" value="1"/>
</dbReference>
<dbReference type="EMBL" id="JAUFQS010000026">
    <property type="protein sequence ID" value="MDN3689219.1"/>
    <property type="molecule type" value="Genomic_DNA"/>
</dbReference>
<dbReference type="InterPro" id="IPR036393">
    <property type="entry name" value="AceGlu_kinase-like_sf"/>
</dbReference>
<name>A0ABT8CB97_9BACT</name>
<dbReference type="InterPro" id="IPR001342">
    <property type="entry name" value="HDH_cat"/>
</dbReference>
<evidence type="ECO:0000256" key="6">
    <source>
        <dbReference type="ARBA" id="ARBA00005139"/>
    </source>
</evidence>
<feature type="domain" description="ACT" evidence="27">
    <location>
        <begin position="398"/>
        <end position="476"/>
    </location>
</feature>
<dbReference type="GO" id="GO:0004412">
    <property type="term" value="F:homoserine dehydrogenase activity"/>
    <property type="evidence" value="ECO:0007669"/>
    <property type="project" value="UniProtKB-EC"/>
</dbReference>
<dbReference type="PIRSF" id="PIRSF000727">
    <property type="entry name" value="ThrA"/>
    <property type="match status" value="1"/>
</dbReference>
<comment type="subunit">
    <text evidence="9">Homotetramer.</text>
</comment>
<evidence type="ECO:0000256" key="25">
    <source>
        <dbReference type="ARBA" id="ARBA00048561"/>
    </source>
</evidence>
<evidence type="ECO:0000256" key="4">
    <source>
        <dbReference type="ARBA" id="ARBA00005056"/>
    </source>
</evidence>
<evidence type="ECO:0000256" key="2">
    <source>
        <dbReference type="ARBA" id="ARBA00004766"/>
    </source>
</evidence>
<evidence type="ECO:0000256" key="23">
    <source>
        <dbReference type="ARBA" id="ARBA00023268"/>
    </source>
</evidence>
<dbReference type="InterPro" id="IPR019811">
    <property type="entry name" value="HDH_CS"/>
</dbReference>
<dbReference type="Gene3D" id="3.40.1160.10">
    <property type="entry name" value="Acetylglutamate kinase-like"/>
    <property type="match status" value="1"/>
</dbReference>
<evidence type="ECO:0000313" key="28">
    <source>
        <dbReference type="EMBL" id="MDN3689219.1"/>
    </source>
</evidence>
<evidence type="ECO:0000256" key="8">
    <source>
        <dbReference type="ARBA" id="ARBA00010046"/>
    </source>
</evidence>
<evidence type="ECO:0000256" key="19">
    <source>
        <dbReference type="ARBA" id="ARBA00023027"/>
    </source>
</evidence>
<evidence type="ECO:0000256" key="24">
    <source>
        <dbReference type="ARBA" id="ARBA00044938"/>
    </source>
</evidence>
<dbReference type="InterPro" id="IPR011147">
    <property type="entry name" value="Bifunc_Aspkin/hSer_DH"/>
</dbReference>
<dbReference type="EC" id="2.7.2.4" evidence="28"/>
<keyword evidence="18 28" id="KW-0560">Oxidoreductase</keyword>
<dbReference type="PANTHER" id="PTHR43070:SF5">
    <property type="entry name" value="HOMOSERINE DEHYDROGENASE"/>
    <property type="match status" value="1"/>
</dbReference>
<keyword evidence="21" id="KW-0457">Lysine biosynthesis</keyword>
<comment type="pathway">
    <text evidence="6">Amino-acid biosynthesis; L-threonine biosynthesis; L-threonine from L-aspartate: step 1/5.</text>
</comment>
<dbReference type="InterPro" id="IPR045865">
    <property type="entry name" value="ACT-like_dom_sf"/>
</dbReference>
<comment type="caution">
    <text evidence="28">The sequence shown here is derived from an EMBL/GenBank/DDBJ whole genome shotgun (WGS) entry which is preliminary data.</text>
</comment>
<comment type="pathway">
    <text evidence="3">Amino-acid biosynthesis; L-methionine biosynthesis via de novo pathway; L-homoserine from L-aspartate: step 1/3.</text>
</comment>
<keyword evidence="14" id="KW-0547">Nucleotide-binding</keyword>
<dbReference type="NCBIfam" id="TIGR00657">
    <property type="entry name" value="asp_kinases"/>
    <property type="match status" value="1"/>
</dbReference>
<comment type="cofactor">
    <cofactor evidence="1">
        <name>a metal cation</name>
        <dbReference type="ChEBI" id="CHEBI:25213"/>
    </cofactor>
</comment>
<proteinExistence type="inferred from homology"/>
<evidence type="ECO:0000256" key="7">
    <source>
        <dbReference type="ARBA" id="ARBA00007952"/>
    </source>
</evidence>
<evidence type="ECO:0000256" key="9">
    <source>
        <dbReference type="ARBA" id="ARBA00011881"/>
    </source>
</evidence>
<evidence type="ECO:0000256" key="21">
    <source>
        <dbReference type="ARBA" id="ARBA00023154"/>
    </source>
</evidence>
<dbReference type="InterPro" id="IPR036291">
    <property type="entry name" value="NAD(P)-bd_dom_sf"/>
</dbReference>
<dbReference type="InterPro" id="IPR054352">
    <property type="entry name" value="ACT_Aspartokinase"/>
</dbReference>
<comment type="similarity">
    <text evidence="8">In the N-terminal section; belongs to the aspartokinase family.</text>
</comment>
<sequence length="815" mass="89895">MKIIKFGGSSIADLDSIQNVLSIIKKASQKEELAVVFSAFGGVTENLLTCAHLARQNDPDYQPLLRGMEKRHLQLVKQLIPVQKQSSVLTYVKVRFNELEDLYHGIFLIKEFSPRTSDYVVSFGERISAFILAEALKEIDLDTHFVDARDLIRTNDRFGNAKVIFPTTNQLIYDFYSKNKGLLVITGFVASTNKGETTTLGRSGSDYTAAIFAAALKADSLEIWTDVTGVMTADPKLVYSAITIPQLSYSEAMELSHFGAKVVFPATMQPAMKRKVPIYIKNTFHPEEEGTLICETSETTKLIKGISSLSHISLLNVQGSGLVEVVGVSSRVFGTLAHAQVNVVLISQASSEHSICIAIKSDDADMAREVLEKEFQYEILAGEMDKVQIMPNMAVIAVVGENMKHHPGASGRLFQALGRNNINVSAIAQGSSELNISAVIKQSDLQKGLNALHEAFFLSDNKVLHVFLIGVGLIGKTLIKMIHNQLAKLQEDNMLDIKIHGLANSRFMAFDEDGFDLSTLPVPSEKDLPMNLQVFLNTMNSMNFSNSVLVDCTASQEVADTYQRVLESKVAIVTPNKKANSGTLEKYKSLKKLSDQRNIKFFYETNVAAGLPVINTLHDLILSGDKVIRIEGVLSGSMNYIFSELSKGTPFSKVVAQAKEKGYTEPDPRDDLSGMDVARKILILGREAEQELHFDDVSVQSMVPDDCANIESVEAFLKKLEEHDAHFKQLLDEADQKKEKLRFMAVLENGKATVGLKSVDSNHPFYSLVGSDNMILFTTERYHEFPMIIRGPGAGADVTAAGVFADIIRLGNYSR</sequence>
<keyword evidence="22" id="KW-0486">Methionine biosynthesis</keyword>
<dbReference type="CDD" id="cd04921">
    <property type="entry name" value="ACT_AKi-HSDH-ThrA-like_1"/>
    <property type="match status" value="1"/>
</dbReference>
<dbReference type="CDD" id="cd04257">
    <property type="entry name" value="AAK_AK-HSDH"/>
    <property type="match status" value="1"/>
</dbReference>
<comment type="function">
    <text evidence="24">Bifunctional aspartate kinase and homoserine dehydrogenase that catalyzes the first and the third steps toward the synthesis of lysine, methionine and threonine from aspartate.</text>
</comment>
<comment type="pathway">
    <text evidence="2">Amino-acid biosynthesis; L-lysine biosynthesis via DAP pathway; (S)-tetrahydrodipicolinate from L-aspartate: step 1/4.</text>
</comment>
<dbReference type="Pfam" id="PF00696">
    <property type="entry name" value="AA_kinase"/>
    <property type="match status" value="1"/>
</dbReference>
<evidence type="ECO:0000256" key="14">
    <source>
        <dbReference type="ARBA" id="ARBA00022741"/>
    </source>
</evidence>
<dbReference type="InterPro" id="IPR005106">
    <property type="entry name" value="Asp/hSer_DH_NAD-bd"/>
</dbReference>
<dbReference type="NCBIfam" id="NF006959">
    <property type="entry name" value="PRK09436.1"/>
    <property type="match status" value="1"/>
</dbReference>
<reference evidence="29" key="1">
    <citation type="journal article" date="2019" name="Int. J. Syst. Evol. Microbiol.">
        <title>The Global Catalogue of Microorganisms (GCM) 10K type strain sequencing project: providing services to taxonomists for standard genome sequencing and annotation.</title>
        <authorList>
            <consortium name="The Broad Institute Genomics Platform"/>
            <consortium name="The Broad Institute Genome Sequencing Center for Infectious Disease"/>
            <person name="Wu L."/>
            <person name="Ma J."/>
        </authorList>
    </citation>
    <scope>NUCLEOTIDE SEQUENCE [LARGE SCALE GENOMIC DNA]</scope>
    <source>
        <strain evidence="29">CECT 7706</strain>
    </source>
</reference>
<protein>
    <submittedName>
        <fullName evidence="28">Bifunctional aspartate kinase/homoserine dehydrogenase I</fullName>
        <ecNumber evidence="28">1.1.1.3</ecNumber>
        <ecNumber evidence="28">2.7.2.4</ecNumber>
    </submittedName>
</protein>
<dbReference type="InterPro" id="IPR041743">
    <property type="entry name" value="AK-HSDH_N"/>
</dbReference>
<evidence type="ECO:0000256" key="13">
    <source>
        <dbReference type="ARBA" id="ARBA00022723"/>
    </source>
</evidence>
<keyword evidence="29" id="KW-1185">Reference proteome</keyword>
<dbReference type="Pfam" id="PF03447">
    <property type="entry name" value="NAD_binding_3"/>
    <property type="match status" value="1"/>
</dbReference>
<keyword evidence="16" id="KW-0067">ATP-binding</keyword>
<keyword evidence="20" id="KW-0915">Sodium</keyword>
<comment type="similarity">
    <text evidence="7">In the C-terminal section; belongs to the homoserine dehydrogenase family.</text>
</comment>
<dbReference type="Gene3D" id="3.40.50.720">
    <property type="entry name" value="NAD(P)-binding Rossmann-like Domain"/>
    <property type="match status" value="1"/>
</dbReference>